<reference evidence="11 12" key="1">
    <citation type="journal article" date="2007" name="Proc. Natl. Acad. Sci. U.S.A.">
        <title>Dandruff-associated Malassezia genomes reveal convergent and divergent virulence traits shared with plant and human fungal pathogens.</title>
        <authorList>
            <person name="Xu J."/>
            <person name="Saunders C.W."/>
            <person name="Hu P."/>
            <person name="Grant R.A."/>
            <person name="Boekhout T."/>
            <person name="Kuramae E.E."/>
            <person name="Kronstad J.W."/>
            <person name="Deangelis Y.M."/>
            <person name="Reeder N.L."/>
            <person name="Johnstone K.R."/>
            <person name="Leland M."/>
            <person name="Fieno A.M."/>
            <person name="Begley W.M."/>
            <person name="Sun Y."/>
            <person name="Lacey M.P."/>
            <person name="Chaudhary T."/>
            <person name="Keough T."/>
            <person name="Chu L."/>
            <person name="Sears R."/>
            <person name="Yuan B."/>
            <person name="Dawson T.L.Jr."/>
        </authorList>
    </citation>
    <scope>NUCLEOTIDE SEQUENCE [LARGE SCALE GENOMIC DNA]</scope>
    <source>
        <strain evidence="12">ATCC MYA-4612 / CBS 7966</strain>
    </source>
</reference>
<dbReference type="InterPro" id="IPR042036">
    <property type="entry name" value="RRP8_N"/>
</dbReference>
<name>A8Q6Q3_MALGO</name>
<evidence type="ECO:0000256" key="5">
    <source>
        <dbReference type="ARBA" id="ARBA00022679"/>
    </source>
</evidence>
<evidence type="ECO:0000313" key="11">
    <source>
        <dbReference type="EMBL" id="EDP42831.1"/>
    </source>
</evidence>
<dbReference type="OMA" id="WIHMLLE"/>
<dbReference type="Proteomes" id="UP000008837">
    <property type="component" value="Unassembled WGS sequence"/>
</dbReference>
<evidence type="ECO:0000256" key="1">
    <source>
        <dbReference type="ARBA" id="ARBA00004604"/>
    </source>
</evidence>
<dbReference type="RefSeq" id="XP_001730045.1">
    <property type="nucleotide sequence ID" value="XM_001729993.1"/>
</dbReference>
<sequence>MTNERASLDLASLQQQLQKHRSSLSDAILSHLPSPSASSPPASKQSPVDVRRPATLGVGATTDGGKSAPIHPSDQKFRAKLGARAGQKREHASSSLNEPQDGSDIDEEADTRSSVPRKKAPQKTSDIFAAAEAKAKAAHTKAPPRPVPPDLATMSKAQRKKWNKRQRIAESVSNASDKTPSLRSSQSPPNALASSEPSPVPTQGIASGSGEDVQNASTQLDSHHKVPVPLLESSSSSSSSSNMTPLQSSMLASLQGARFRSINERLYTHHSSDALAFMKNEPQLFDDYHAGFRQQVRKWPTNPVDRIADLLIRTKKSHADRYPIRASNLPGALIVDLGAGEGGLAKKLAPHGFHILSYDLVTTADGWVRGLDAAAIDALPLPGVFAPLGLVWHHATSAAMVDVAIFCLSLMGTNWVHMICEAWRVLKPGGELVIAEVSSRFGSTGETLAFTELVRALGFHLDWQDSSNTHFVLLKLSKTMDYRQASQEALSPIEHTMVSNTRTKVDPLALRHAVAQPAQAQDVLDLLVRSGAQILKPCLYKRR</sequence>
<dbReference type="PANTHER" id="PTHR12787:SF0">
    <property type="entry name" value="RIBOSOMAL RNA-PROCESSING PROTEIN 8"/>
    <property type="match status" value="1"/>
</dbReference>
<dbReference type="InterPro" id="IPR029063">
    <property type="entry name" value="SAM-dependent_MTases_sf"/>
</dbReference>
<dbReference type="OrthoDB" id="10258825at2759"/>
<comment type="subcellular location">
    <subcellularLocation>
        <location evidence="1 9">Nucleus</location>
        <location evidence="1 9">Nucleolus</location>
    </subcellularLocation>
</comment>
<dbReference type="Gene3D" id="3.40.50.150">
    <property type="entry name" value="Vaccinia Virus protein VP39"/>
    <property type="match status" value="1"/>
</dbReference>
<dbReference type="KEGG" id="mgl:MGL_3031"/>
<evidence type="ECO:0000256" key="10">
    <source>
        <dbReference type="SAM" id="MobiDB-lite"/>
    </source>
</evidence>
<dbReference type="GO" id="GO:0042273">
    <property type="term" value="P:ribosomal large subunit biogenesis"/>
    <property type="evidence" value="ECO:0007669"/>
    <property type="project" value="TreeGrafter"/>
</dbReference>
<dbReference type="Pfam" id="PF05148">
    <property type="entry name" value="Methyltransf_8"/>
    <property type="match status" value="2"/>
</dbReference>
<evidence type="ECO:0000313" key="12">
    <source>
        <dbReference type="Proteomes" id="UP000008837"/>
    </source>
</evidence>
<dbReference type="VEuPathDB" id="FungiDB:MGL_3031"/>
<comment type="similarity">
    <text evidence="2 9">Belongs to the methyltransferase superfamily. RRP8 family.</text>
</comment>
<accession>A8Q6Q3</accession>
<comment type="function">
    <text evidence="9">S-adenosyl-L-methionine-dependent methyltransferase that specifically methylates the N(1) position of adenine in helix 25.1 in 25S rRNA. Required both for ribosomal 40S and 60S subunits biogenesis. Required for efficient pre-rRNA cleavage at site A2.</text>
</comment>
<dbReference type="PROSITE" id="PS01184">
    <property type="entry name" value="UBIE_2"/>
    <property type="match status" value="1"/>
</dbReference>
<organism evidence="11 12">
    <name type="scientific">Malassezia globosa (strain ATCC MYA-4612 / CBS 7966)</name>
    <name type="common">Dandruff-associated fungus</name>
    <dbReference type="NCBI Taxonomy" id="425265"/>
    <lineage>
        <taxon>Eukaryota</taxon>
        <taxon>Fungi</taxon>
        <taxon>Dikarya</taxon>
        <taxon>Basidiomycota</taxon>
        <taxon>Ustilaginomycotina</taxon>
        <taxon>Malasseziomycetes</taxon>
        <taxon>Malasseziales</taxon>
        <taxon>Malasseziaceae</taxon>
        <taxon>Malassezia</taxon>
    </lineage>
</organism>
<evidence type="ECO:0000256" key="2">
    <source>
        <dbReference type="ARBA" id="ARBA00006301"/>
    </source>
</evidence>
<dbReference type="AlphaFoldDB" id="A8Q6Q3"/>
<dbReference type="SUPFAM" id="SSF53335">
    <property type="entry name" value="S-adenosyl-L-methionine-dependent methyltransferases"/>
    <property type="match status" value="1"/>
</dbReference>
<keyword evidence="4 9" id="KW-0489">Methyltransferase</keyword>
<keyword evidence="7 9" id="KW-0539">Nucleus</keyword>
<protein>
    <recommendedName>
        <fullName evidence="8 9">Ribosomal RNA-processing protein 8</fullName>
        <ecNumber evidence="9">2.1.1.-</ecNumber>
    </recommendedName>
</protein>
<evidence type="ECO:0000256" key="7">
    <source>
        <dbReference type="ARBA" id="ARBA00023242"/>
    </source>
</evidence>
<gene>
    <name evidence="11" type="ORF">MGL_3031</name>
</gene>
<feature type="compositionally biased region" description="Polar residues" evidence="10">
    <location>
        <begin position="171"/>
        <end position="197"/>
    </location>
</feature>
<feature type="region of interest" description="Disordered" evidence="10">
    <location>
        <begin position="1"/>
        <end position="224"/>
    </location>
</feature>
<evidence type="ECO:0000256" key="9">
    <source>
        <dbReference type="RuleBase" id="RU365074"/>
    </source>
</evidence>
<evidence type="ECO:0000256" key="3">
    <source>
        <dbReference type="ARBA" id="ARBA00022552"/>
    </source>
</evidence>
<dbReference type="EC" id="2.1.1.-" evidence="9"/>
<dbReference type="STRING" id="425265.A8Q6Q3"/>
<dbReference type="GO" id="GO:0005730">
    <property type="term" value="C:nucleolus"/>
    <property type="evidence" value="ECO:0007669"/>
    <property type="project" value="UniProtKB-SubCell"/>
</dbReference>
<comment type="caution">
    <text evidence="11">The sequence shown here is derived from an EMBL/GenBank/DDBJ whole genome shotgun (WGS) entry which is preliminary data.</text>
</comment>
<dbReference type="InterPro" id="IPR007823">
    <property type="entry name" value="RRP8"/>
</dbReference>
<keyword evidence="6 9" id="KW-0949">S-adenosyl-L-methionine</keyword>
<dbReference type="FunFam" id="1.10.10.2150:FF:000001">
    <property type="entry name" value="Ribosomal RNA-processing protein 8"/>
    <property type="match status" value="1"/>
</dbReference>
<dbReference type="FunCoup" id="A8Q6Q3">
    <property type="interactions" value="351"/>
</dbReference>
<keyword evidence="12" id="KW-1185">Reference proteome</keyword>
<keyword evidence="5 9" id="KW-0808">Transferase</keyword>
<dbReference type="InParanoid" id="A8Q6Q3"/>
<feature type="compositionally biased region" description="Low complexity" evidence="10">
    <location>
        <begin position="33"/>
        <end position="47"/>
    </location>
</feature>
<dbReference type="GO" id="GO:0016433">
    <property type="term" value="F:rRNA (adenine) methyltransferase activity"/>
    <property type="evidence" value="ECO:0007669"/>
    <property type="project" value="TreeGrafter"/>
</dbReference>
<dbReference type="GeneID" id="5854352"/>
<dbReference type="InterPro" id="IPR023576">
    <property type="entry name" value="UbiE/COQ5_MeTrFase_CS"/>
</dbReference>
<evidence type="ECO:0000256" key="6">
    <source>
        <dbReference type="ARBA" id="ARBA00022691"/>
    </source>
</evidence>
<evidence type="ECO:0000256" key="8">
    <source>
        <dbReference type="ARBA" id="ARBA00076672"/>
    </source>
</evidence>
<dbReference type="EMBL" id="AAYY01000010">
    <property type="protein sequence ID" value="EDP42831.1"/>
    <property type="molecule type" value="Genomic_DNA"/>
</dbReference>
<keyword evidence="3 9" id="KW-0698">rRNA processing</keyword>
<evidence type="ECO:0000256" key="4">
    <source>
        <dbReference type="ARBA" id="ARBA00022603"/>
    </source>
</evidence>
<proteinExistence type="inferred from homology"/>
<dbReference type="PANTHER" id="PTHR12787">
    <property type="entry name" value="RIBOSOMAL RNA-PROCESSING PROTEIN 8"/>
    <property type="match status" value="1"/>
</dbReference>
<feature type="compositionally biased region" description="Basic residues" evidence="10">
    <location>
        <begin position="157"/>
        <end position="166"/>
    </location>
</feature>
<dbReference type="Gene3D" id="1.10.10.2150">
    <property type="entry name" value="Ribosomal RNA-processing protein 8, N-terminal domain"/>
    <property type="match status" value="1"/>
</dbReference>
<feature type="compositionally biased region" description="Low complexity" evidence="10">
    <location>
        <begin position="8"/>
        <end position="17"/>
    </location>
</feature>